<sequence length="383" mass="45243">MQYKYLYIDDVKDGNEIGVINALQKDGHLEVDFMQPMEWDLMFTKEIDGTPNVDYLPKNLEGYNGLILDLRLYDNANNKGYTATYRGSTVAQEIRTLVKEKEINHDIPIVLITANENVDTSLDETGKDLFDNIVKRSDVGNAYTTFRSKLISLAAGYIFFNNEQKSLEYIFSYDKVSNIDFRFIQYFNDIKDQPTHVISRFLTKNVFEKPSFLIDEYYLSARLGISMQSEDWINFKNNFLNDYKYKGVFSDFYDRWWMVEIENWWDENFKDCYLRSITSLDRAKLISELFALKLSPLEKTPRSTSNKFWTVCKVTKRAIDNVDGFIIANQDDNFPWQEKEYISRDEALRPTNKTLWKDVAIIDKEKLEKLKAVLEREEQREKR</sequence>
<comment type="caution">
    <text evidence="1">The sequence shown here is derived from an EMBL/GenBank/DDBJ whole genome shotgun (WGS) entry which is preliminary data.</text>
</comment>
<evidence type="ECO:0000313" key="2">
    <source>
        <dbReference type="Proteomes" id="UP000030111"/>
    </source>
</evidence>
<dbReference type="OrthoDB" id="6402183at2"/>
<reference evidence="1 2" key="1">
    <citation type="submission" date="2013-09" db="EMBL/GenBank/DDBJ databases">
        <authorList>
            <person name="Zeng Z."/>
            <person name="Chen C."/>
        </authorList>
    </citation>
    <scope>NUCLEOTIDE SEQUENCE [LARGE SCALE GENOMIC DNA]</scope>
    <source>
        <strain evidence="1 2">WB 4.1-42</strain>
    </source>
</reference>
<organism evidence="1 2">
    <name type="scientific">Flavobacterium subsaxonicum WB 4.1-42 = DSM 21790</name>
    <dbReference type="NCBI Taxonomy" id="1121898"/>
    <lineage>
        <taxon>Bacteria</taxon>
        <taxon>Pseudomonadati</taxon>
        <taxon>Bacteroidota</taxon>
        <taxon>Flavobacteriia</taxon>
        <taxon>Flavobacteriales</taxon>
        <taxon>Flavobacteriaceae</taxon>
        <taxon>Flavobacterium</taxon>
    </lineage>
</organism>
<evidence type="ECO:0000313" key="1">
    <source>
        <dbReference type="EMBL" id="KGO93656.1"/>
    </source>
</evidence>
<gene>
    <name evidence="1" type="ORF">Q766_06755</name>
</gene>
<dbReference type="Proteomes" id="UP000030111">
    <property type="component" value="Unassembled WGS sequence"/>
</dbReference>
<dbReference type="EMBL" id="JRLY01000004">
    <property type="protein sequence ID" value="KGO93656.1"/>
    <property type="molecule type" value="Genomic_DNA"/>
</dbReference>
<name>A0A0A2MQ51_9FLAO</name>
<dbReference type="eggNOG" id="ENOG5032PY5">
    <property type="taxonomic scope" value="Bacteria"/>
</dbReference>
<proteinExistence type="predicted"/>
<dbReference type="RefSeq" id="WP_026991767.1">
    <property type="nucleotide sequence ID" value="NZ_JRLY01000004.1"/>
</dbReference>
<accession>A0A0A2MQ51</accession>
<dbReference type="STRING" id="1121898.GCA_000422725_00299"/>
<protein>
    <submittedName>
        <fullName evidence="1">Uncharacterized protein</fullName>
    </submittedName>
</protein>
<dbReference type="AlphaFoldDB" id="A0A0A2MQ51"/>
<keyword evidence="2" id="KW-1185">Reference proteome</keyword>